<evidence type="ECO:0000256" key="1">
    <source>
        <dbReference type="SAM" id="Phobius"/>
    </source>
</evidence>
<proteinExistence type="predicted"/>
<dbReference type="WBParaSite" id="TREG1_94940.1">
    <property type="protein sequence ID" value="TREG1_94940.1"/>
    <property type="gene ID" value="TREG1_94940"/>
</dbReference>
<keyword evidence="2" id="KW-1185">Reference proteome</keyword>
<keyword evidence="1" id="KW-1133">Transmembrane helix</keyword>
<accession>A0AA85KKL0</accession>
<sequence length="108" mass="12683">MKLFCISLLLLCLTPLLTVSIMLFLYFLLLLRVLHGMWRLELPHICAKFYVENRQTDQLSVTIIGFYHPSRGPRPVSQAIYTPPWVTGRFKLLWISLSDEAMFCFDHH</sequence>
<dbReference type="AlphaFoldDB" id="A0AA85KKL0"/>
<protein>
    <submittedName>
        <fullName evidence="3">Uncharacterized protein</fullName>
    </submittedName>
</protein>
<feature type="transmembrane region" description="Helical" evidence="1">
    <location>
        <begin position="6"/>
        <end position="31"/>
    </location>
</feature>
<keyword evidence="1" id="KW-0812">Transmembrane</keyword>
<name>A0AA85KKL0_TRIRE</name>
<reference evidence="2" key="1">
    <citation type="submission" date="2022-06" db="EMBL/GenBank/DDBJ databases">
        <authorList>
            <person name="Berger JAMES D."/>
            <person name="Berger JAMES D."/>
        </authorList>
    </citation>
    <scope>NUCLEOTIDE SEQUENCE [LARGE SCALE GENOMIC DNA]</scope>
</reference>
<evidence type="ECO:0000313" key="2">
    <source>
        <dbReference type="Proteomes" id="UP000050795"/>
    </source>
</evidence>
<keyword evidence="1" id="KW-0472">Membrane</keyword>
<dbReference type="Proteomes" id="UP000050795">
    <property type="component" value="Unassembled WGS sequence"/>
</dbReference>
<reference evidence="3" key="2">
    <citation type="submission" date="2023-11" db="UniProtKB">
        <authorList>
            <consortium name="WormBaseParasite"/>
        </authorList>
    </citation>
    <scope>IDENTIFICATION</scope>
</reference>
<organism evidence="2 3">
    <name type="scientific">Trichobilharzia regenti</name>
    <name type="common">Nasal bird schistosome</name>
    <dbReference type="NCBI Taxonomy" id="157069"/>
    <lineage>
        <taxon>Eukaryota</taxon>
        <taxon>Metazoa</taxon>
        <taxon>Spiralia</taxon>
        <taxon>Lophotrochozoa</taxon>
        <taxon>Platyhelminthes</taxon>
        <taxon>Trematoda</taxon>
        <taxon>Digenea</taxon>
        <taxon>Strigeidida</taxon>
        <taxon>Schistosomatoidea</taxon>
        <taxon>Schistosomatidae</taxon>
        <taxon>Trichobilharzia</taxon>
    </lineage>
</organism>
<evidence type="ECO:0000313" key="3">
    <source>
        <dbReference type="WBParaSite" id="TREG1_94940.1"/>
    </source>
</evidence>